<evidence type="ECO:0000313" key="4">
    <source>
        <dbReference type="Proteomes" id="UP001239445"/>
    </source>
</evidence>
<feature type="transmembrane region" description="Helical" evidence="2">
    <location>
        <begin position="222"/>
        <end position="240"/>
    </location>
</feature>
<evidence type="ECO:0000313" key="3">
    <source>
        <dbReference type="EMBL" id="KAK1751795.1"/>
    </source>
</evidence>
<dbReference type="InterPro" id="IPR021514">
    <property type="entry name" value="DUF3176"/>
</dbReference>
<dbReference type="EMBL" id="MU839841">
    <property type="protein sequence ID" value="KAK1751795.1"/>
    <property type="molecule type" value="Genomic_DNA"/>
</dbReference>
<dbReference type="Pfam" id="PF11374">
    <property type="entry name" value="DUF3176"/>
    <property type="match status" value="1"/>
</dbReference>
<dbReference type="PANTHER" id="PTHR35394:SF5">
    <property type="entry name" value="DUF3176 DOMAIN-CONTAINING PROTEIN"/>
    <property type="match status" value="1"/>
</dbReference>
<protein>
    <submittedName>
        <fullName evidence="3">Uncharacterized protein</fullName>
    </submittedName>
</protein>
<keyword evidence="4" id="KW-1185">Reference proteome</keyword>
<dbReference type="Proteomes" id="UP001239445">
    <property type="component" value="Unassembled WGS sequence"/>
</dbReference>
<evidence type="ECO:0000256" key="2">
    <source>
        <dbReference type="SAM" id="Phobius"/>
    </source>
</evidence>
<feature type="transmembrane region" description="Helical" evidence="2">
    <location>
        <begin position="149"/>
        <end position="166"/>
    </location>
</feature>
<organism evidence="3 4">
    <name type="scientific">Echria macrotheca</name>
    <dbReference type="NCBI Taxonomy" id="438768"/>
    <lineage>
        <taxon>Eukaryota</taxon>
        <taxon>Fungi</taxon>
        <taxon>Dikarya</taxon>
        <taxon>Ascomycota</taxon>
        <taxon>Pezizomycotina</taxon>
        <taxon>Sordariomycetes</taxon>
        <taxon>Sordariomycetidae</taxon>
        <taxon>Sordariales</taxon>
        <taxon>Schizotheciaceae</taxon>
        <taxon>Echria</taxon>
    </lineage>
</organism>
<keyword evidence="2" id="KW-0472">Membrane</keyword>
<feature type="region of interest" description="Disordered" evidence="1">
    <location>
        <begin position="1"/>
        <end position="50"/>
    </location>
</feature>
<feature type="compositionally biased region" description="Polar residues" evidence="1">
    <location>
        <begin position="9"/>
        <end position="32"/>
    </location>
</feature>
<gene>
    <name evidence="3" type="ORF">QBC47DRAFT_405814</name>
</gene>
<accession>A0AAJ0B5X4</accession>
<keyword evidence="2" id="KW-1133">Transmembrane helix</keyword>
<feature type="transmembrane region" description="Helical" evidence="2">
    <location>
        <begin position="113"/>
        <end position="137"/>
    </location>
</feature>
<dbReference type="PANTHER" id="PTHR35394">
    <property type="entry name" value="DUF3176 DOMAIN-CONTAINING PROTEIN"/>
    <property type="match status" value="1"/>
</dbReference>
<comment type="caution">
    <text evidence="3">The sequence shown here is derived from an EMBL/GenBank/DDBJ whole genome shotgun (WGS) entry which is preliminary data.</text>
</comment>
<proteinExistence type="predicted"/>
<reference evidence="3" key="1">
    <citation type="submission" date="2023-06" db="EMBL/GenBank/DDBJ databases">
        <title>Genome-scale phylogeny and comparative genomics of the fungal order Sordariales.</title>
        <authorList>
            <consortium name="Lawrence Berkeley National Laboratory"/>
            <person name="Hensen N."/>
            <person name="Bonometti L."/>
            <person name="Westerberg I."/>
            <person name="Brannstrom I.O."/>
            <person name="Guillou S."/>
            <person name="Cros-Aarteil S."/>
            <person name="Calhoun S."/>
            <person name="Haridas S."/>
            <person name="Kuo A."/>
            <person name="Mondo S."/>
            <person name="Pangilinan J."/>
            <person name="Riley R."/>
            <person name="Labutti K."/>
            <person name="Andreopoulos B."/>
            <person name="Lipzen A."/>
            <person name="Chen C."/>
            <person name="Yanf M."/>
            <person name="Daum C."/>
            <person name="Ng V."/>
            <person name="Clum A."/>
            <person name="Steindorff A."/>
            <person name="Ohm R."/>
            <person name="Martin F."/>
            <person name="Silar P."/>
            <person name="Natvig D."/>
            <person name="Lalanne C."/>
            <person name="Gautier V."/>
            <person name="Ament-Velasquez S.L."/>
            <person name="Kruys A."/>
            <person name="Hutchinson M.I."/>
            <person name="Powell A.J."/>
            <person name="Barry K."/>
            <person name="Miller A.N."/>
            <person name="Grigoriev I.V."/>
            <person name="Debuchy R."/>
            <person name="Gladieux P."/>
            <person name="Thoren M.H."/>
            <person name="Johannesson H."/>
        </authorList>
    </citation>
    <scope>NUCLEOTIDE SEQUENCE</scope>
    <source>
        <strain evidence="3">PSN4</strain>
    </source>
</reference>
<dbReference type="AlphaFoldDB" id="A0AAJ0B5X4"/>
<name>A0AAJ0B5X4_9PEZI</name>
<keyword evidence="2" id="KW-0812">Transmembrane</keyword>
<feature type="transmembrane region" description="Helical" evidence="2">
    <location>
        <begin position="615"/>
        <end position="637"/>
    </location>
</feature>
<evidence type="ECO:0000256" key="1">
    <source>
        <dbReference type="SAM" id="MobiDB-lite"/>
    </source>
</evidence>
<sequence length="698" mass="75945">MRSRPSDLSIESLSGTPTSQQAYTTIPGQTSEYRAVSPASPRDGAYSPQERLSPIVNNAGVDHIGPNLTHQTTLSPTEHKLGNVSTSAWSFKTGSDQTTNLPAQDRRPIWRQWLVEILFFVVSLCSFIIIIAVLGAYNGRSLPKLPMNITLNTFLAFFTTFTKAAFMTPISEALSQWKWNLLTPGGPKRRQGTLSDFELLDSASRGTWGSCRLLGVFKWRHFVSMTAFLSIVSIFTSPVMQNMIAYPERPAPVKAEAHVPLTASYTENNPTALGDIMRATFLGTSNTVANPVMPVEATCGTSNCTFTPYTSLAVCMKIKDVSDRLTVAEIKNSTSADWTNGEASMSAVGDGNGTTAWNATLPNGISFVTPLSYAMLLIGNDVSLAFADDPVDRLTALAHMFAIYPNAGNVSYPGFDRASNPEPWAFRAVEVLYHACVNTYETTVVAGNSTTVVTASSSALLDVDGNDQSLYNAQCNFTARDLSATSCGYLDKLGGVVYLADPEAPASQQPKYGFSRLSSNMFTYNTYFDMSSSFVADGIENNMAYYTKQNYFPLKLAVYGLTYHLKDPSEQLQRLGVYFDGMAVAMSNALRTGSLSNAQHEGVALANETYVSIRWGWAAFLAVQILLAYFFLAWTIYRTAKLRTPVFKSSELATLLASTDELRVAIGSVDGVGVGEKGLQERAKKVPVKFEGGRLVLA</sequence>